<evidence type="ECO:0000313" key="1">
    <source>
        <dbReference type="EMBL" id="MBC6679800.1"/>
    </source>
</evidence>
<dbReference type="RefSeq" id="WP_187302906.1">
    <property type="nucleotide sequence ID" value="NZ_JACRYT010000007.1"/>
</dbReference>
<proteinExistence type="predicted"/>
<dbReference type="NCBIfam" id="TIGR04076">
    <property type="entry name" value="TIGR04076 family protein"/>
    <property type="match status" value="1"/>
</dbReference>
<sequence>MAGRPKITITMVGKKGDGACHYGHKIGDRFDFDQDRGKMCPMMLHTAFPYIDILRYGGTVPGEDSEDECLFCCPDARVINIFKIARTNK</sequence>
<organism evidence="1 2">
    <name type="scientific">Zhenpiania hominis</name>
    <dbReference type="NCBI Taxonomy" id="2763644"/>
    <lineage>
        <taxon>Bacteria</taxon>
        <taxon>Bacillati</taxon>
        <taxon>Bacillota</taxon>
        <taxon>Clostridia</taxon>
        <taxon>Peptostreptococcales</taxon>
        <taxon>Anaerovoracaceae</taxon>
        <taxon>Zhenpiania</taxon>
    </lineage>
</organism>
<gene>
    <name evidence="1" type="ORF">H9L42_08160</name>
</gene>
<dbReference type="InterPro" id="IPR023811">
    <property type="entry name" value="CHP04076"/>
</dbReference>
<keyword evidence="2" id="KW-1185">Reference proteome</keyword>
<evidence type="ECO:0000313" key="2">
    <source>
        <dbReference type="Proteomes" id="UP000602647"/>
    </source>
</evidence>
<name>A0A923NKW3_9FIRM</name>
<dbReference type="EMBL" id="JACRYT010000007">
    <property type="protein sequence ID" value="MBC6679800.1"/>
    <property type="molecule type" value="Genomic_DNA"/>
</dbReference>
<dbReference type="AlphaFoldDB" id="A0A923NKW3"/>
<protein>
    <submittedName>
        <fullName evidence="1">TIGR04076 family protein</fullName>
    </submittedName>
</protein>
<comment type="caution">
    <text evidence="1">The sequence shown here is derived from an EMBL/GenBank/DDBJ whole genome shotgun (WGS) entry which is preliminary data.</text>
</comment>
<accession>A0A923NKW3</accession>
<reference evidence="1" key="1">
    <citation type="submission" date="2020-08" db="EMBL/GenBank/DDBJ databases">
        <title>Genome public.</title>
        <authorList>
            <person name="Liu C."/>
            <person name="Sun Q."/>
        </authorList>
    </citation>
    <scope>NUCLEOTIDE SEQUENCE</scope>
    <source>
        <strain evidence="1">BX12</strain>
    </source>
</reference>
<dbReference type="Proteomes" id="UP000602647">
    <property type="component" value="Unassembled WGS sequence"/>
</dbReference>